<organism evidence="1 2">
    <name type="scientific">Synaphobranchus kaupii</name>
    <name type="common">Kaup's arrowtooth eel</name>
    <dbReference type="NCBI Taxonomy" id="118154"/>
    <lineage>
        <taxon>Eukaryota</taxon>
        <taxon>Metazoa</taxon>
        <taxon>Chordata</taxon>
        <taxon>Craniata</taxon>
        <taxon>Vertebrata</taxon>
        <taxon>Euteleostomi</taxon>
        <taxon>Actinopterygii</taxon>
        <taxon>Neopterygii</taxon>
        <taxon>Teleostei</taxon>
        <taxon>Anguilliformes</taxon>
        <taxon>Synaphobranchidae</taxon>
        <taxon>Synaphobranchus</taxon>
    </lineage>
</organism>
<dbReference type="AlphaFoldDB" id="A0A9Q1F242"/>
<comment type="caution">
    <text evidence="1">The sequence shown here is derived from an EMBL/GenBank/DDBJ whole genome shotgun (WGS) entry which is preliminary data.</text>
</comment>
<reference evidence="1" key="1">
    <citation type="journal article" date="2023" name="Science">
        <title>Genome structures resolve the early diversification of teleost fishes.</title>
        <authorList>
            <person name="Parey E."/>
            <person name="Louis A."/>
            <person name="Montfort J."/>
            <person name="Bouchez O."/>
            <person name="Roques C."/>
            <person name="Iampietro C."/>
            <person name="Lluch J."/>
            <person name="Castinel A."/>
            <person name="Donnadieu C."/>
            <person name="Desvignes T."/>
            <person name="Floi Bucao C."/>
            <person name="Jouanno E."/>
            <person name="Wen M."/>
            <person name="Mejri S."/>
            <person name="Dirks R."/>
            <person name="Jansen H."/>
            <person name="Henkel C."/>
            <person name="Chen W.J."/>
            <person name="Zahm M."/>
            <person name="Cabau C."/>
            <person name="Klopp C."/>
            <person name="Thompson A.W."/>
            <person name="Robinson-Rechavi M."/>
            <person name="Braasch I."/>
            <person name="Lecointre G."/>
            <person name="Bobe J."/>
            <person name="Postlethwait J.H."/>
            <person name="Berthelot C."/>
            <person name="Roest Crollius H."/>
            <person name="Guiguen Y."/>
        </authorList>
    </citation>
    <scope>NUCLEOTIDE SEQUENCE</scope>
    <source>
        <strain evidence="1">WJC10195</strain>
    </source>
</reference>
<sequence>MYIYFFTKWKIPKLERMPFFLSLCSRCTKHQEFCSGKSQSAARGSESVEHKAVCRNDPARTLLLLL</sequence>
<name>A0A9Q1F242_SYNKA</name>
<dbReference type="EMBL" id="JAINUF010000009">
    <property type="protein sequence ID" value="KAJ8349573.1"/>
    <property type="molecule type" value="Genomic_DNA"/>
</dbReference>
<gene>
    <name evidence="1" type="ORF">SKAU_G00247030</name>
</gene>
<protein>
    <submittedName>
        <fullName evidence="1">Uncharacterized protein</fullName>
    </submittedName>
</protein>
<dbReference type="Proteomes" id="UP001152622">
    <property type="component" value="Chromosome 9"/>
</dbReference>
<keyword evidence="2" id="KW-1185">Reference proteome</keyword>
<evidence type="ECO:0000313" key="1">
    <source>
        <dbReference type="EMBL" id="KAJ8349573.1"/>
    </source>
</evidence>
<evidence type="ECO:0000313" key="2">
    <source>
        <dbReference type="Proteomes" id="UP001152622"/>
    </source>
</evidence>
<proteinExistence type="predicted"/>
<accession>A0A9Q1F242</accession>